<feature type="compositionally biased region" description="Polar residues" evidence="7">
    <location>
        <begin position="583"/>
        <end position="597"/>
    </location>
</feature>
<evidence type="ECO:0000256" key="6">
    <source>
        <dbReference type="ARBA" id="ARBA00023242"/>
    </source>
</evidence>
<evidence type="ECO:0000256" key="7">
    <source>
        <dbReference type="SAM" id="MobiDB-lite"/>
    </source>
</evidence>
<dbReference type="CDD" id="cd06145">
    <property type="entry name" value="REX1_like"/>
    <property type="match status" value="1"/>
</dbReference>
<feature type="compositionally biased region" description="Polar residues" evidence="7">
    <location>
        <begin position="179"/>
        <end position="193"/>
    </location>
</feature>
<comment type="subcellular location">
    <subcellularLocation>
        <location evidence="1">Nucleus</location>
    </subcellularLocation>
</comment>
<dbReference type="Pfam" id="PF00929">
    <property type="entry name" value="RNase_T"/>
    <property type="match status" value="1"/>
</dbReference>
<keyword evidence="4" id="KW-0378">Hydrolase</keyword>
<evidence type="ECO:0000256" key="4">
    <source>
        <dbReference type="ARBA" id="ARBA00022801"/>
    </source>
</evidence>
<feature type="compositionally biased region" description="Low complexity" evidence="7">
    <location>
        <begin position="141"/>
        <end position="154"/>
    </location>
</feature>
<keyword evidence="3" id="KW-0540">Nuclease</keyword>
<evidence type="ECO:0000256" key="1">
    <source>
        <dbReference type="ARBA" id="ARBA00004123"/>
    </source>
</evidence>
<dbReference type="AlphaFoldDB" id="A0A8T1W051"/>
<feature type="region of interest" description="Disordered" evidence="7">
    <location>
        <begin position="518"/>
        <end position="544"/>
    </location>
</feature>
<evidence type="ECO:0000313" key="11">
    <source>
        <dbReference type="Proteomes" id="UP000694044"/>
    </source>
</evidence>
<dbReference type="PANTHER" id="PTHR12801:SF115">
    <property type="entry name" value="FI18136P1-RELATED"/>
    <property type="match status" value="1"/>
</dbReference>
<keyword evidence="5" id="KW-0269">Exonuclease</keyword>
<feature type="region of interest" description="Disordered" evidence="7">
    <location>
        <begin position="580"/>
        <end position="623"/>
    </location>
</feature>
<dbReference type="GO" id="GO:0005634">
    <property type="term" value="C:nucleus"/>
    <property type="evidence" value="ECO:0007669"/>
    <property type="project" value="UniProtKB-SubCell"/>
</dbReference>
<dbReference type="InterPro" id="IPR034922">
    <property type="entry name" value="REX1-like_exo"/>
</dbReference>
<comment type="similarity">
    <text evidence="2">Belongs to the REXO1/REXO3 family.</text>
</comment>
<dbReference type="InterPro" id="IPR013520">
    <property type="entry name" value="Ribonucl_H"/>
</dbReference>
<dbReference type="SMART" id="SM00479">
    <property type="entry name" value="EXOIII"/>
    <property type="match status" value="1"/>
</dbReference>
<keyword evidence="6" id="KW-0539">Nucleus</keyword>
<evidence type="ECO:0000256" key="3">
    <source>
        <dbReference type="ARBA" id="ARBA00022722"/>
    </source>
</evidence>
<reference evidence="10" key="1">
    <citation type="submission" date="2021-02" db="EMBL/GenBank/DDBJ databases">
        <authorList>
            <person name="Palmer J.M."/>
        </authorList>
    </citation>
    <scope>NUCLEOTIDE SEQUENCE</scope>
    <source>
        <strain evidence="10">SCRP734</strain>
    </source>
</reference>
<dbReference type="InterPro" id="IPR047021">
    <property type="entry name" value="REXO1/3/4-like"/>
</dbReference>
<evidence type="ECO:0000256" key="5">
    <source>
        <dbReference type="ARBA" id="ARBA00022839"/>
    </source>
</evidence>
<feature type="compositionally biased region" description="Low complexity" evidence="7">
    <location>
        <begin position="878"/>
        <end position="888"/>
    </location>
</feature>
<feature type="region of interest" description="Disordered" evidence="7">
    <location>
        <begin position="127"/>
        <end position="211"/>
    </location>
</feature>
<name>A0A8T1W051_9STRA</name>
<evidence type="ECO:0000256" key="8">
    <source>
        <dbReference type="SAM" id="SignalP"/>
    </source>
</evidence>
<dbReference type="Proteomes" id="UP000694044">
    <property type="component" value="Unassembled WGS sequence"/>
</dbReference>
<dbReference type="FunFam" id="3.30.420.10:FF:000031">
    <property type="entry name" value="RNA exonuclease 1"/>
    <property type="match status" value="1"/>
</dbReference>
<evidence type="ECO:0000259" key="9">
    <source>
        <dbReference type="SMART" id="SM00479"/>
    </source>
</evidence>
<feature type="region of interest" description="Disordered" evidence="7">
    <location>
        <begin position="420"/>
        <end position="444"/>
    </location>
</feature>
<evidence type="ECO:0000256" key="2">
    <source>
        <dbReference type="ARBA" id="ARBA00006357"/>
    </source>
</evidence>
<protein>
    <recommendedName>
        <fullName evidence="9">Exonuclease domain-containing protein</fullName>
    </recommendedName>
</protein>
<feature type="compositionally biased region" description="Polar residues" evidence="7">
    <location>
        <begin position="522"/>
        <end position="536"/>
    </location>
</feature>
<evidence type="ECO:0000313" key="10">
    <source>
        <dbReference type="EMBL" id="KAG7385294.1"/>
    </source>
</evidence>
<accession>A0A8T1W051</accession>
<gene>
    <name evidence="10" type="ORF">PHYPSEUDO_001668</name>
</gene>
<dbReference type="GO" id="GO:0010629">
    <property type="term" value="P:negative regulation of gene expression"/>
    <property type="evidence" value="ECO:0007669"/>
    <property type="project" value="UniProtKB-ARBA"/>
</dbReference>
<feature type="chain" id="PRO_5035712629" description="Exonuclease domain-containing protein" evidence="8">
    <location>
        <begin position="25"/>
        <end position="1047"/>
    </location>
</feature>
<comment type="caution">
    <text evidence="10">The sequence shown here is derived from an EMBL/GenBank/DDBJ whole genome shotgun (WGS) entry which is preliminary data.</text>
</comment>
<keyword evidence="8" id="KW-0732">Signal</keyword>
<keyword evidence="11" id="KW-1185">Reference proteome</keyword>
<dbReference type="PANTHER" id="PTHR12801">
    <property type="entry name" value="RNA EXONUCLEASE REXO1 / RECO3 FAMILY MEMBER-RELATED"/>
    <property type="match status" value="1"/>
</dbReference>
<feature type="region of interest" description="Disordered" evidence="7">
    <location>
        <begin position="829"/>
        <end position="852"/>
    </location>
</feature>
<proteinExistence type="inferred from homology"/>
<dbReference type="EMBL" id="JAGDFM010000125">
    <property type="protein sequence ID" value="KAG7385294.1"/>
    <property type="molecule type" value="Genomic_DNA"/>
</dbReference>
<dbReference type="OrthoDB" id="206335at2759"/>
<dbReference type="GO" id="GO:0004527">
    <property type="term" value="F:exonuclease activity"/>
    <property type="evidence" value="ECO:0007669"/>
    <property type="project" value="UniProtKB-KW"/>
</dbReference>
<organism evidence="10 11">
    <name type="scientific">Phytophthora pseudosyringae</name>
    <dbReference type="NCBI Taxonomy" id="221518"/>
    <lineage>
        <taxon>Eukaryota</taxon>
        <taxon>Sar</taxon>
        <taxon>Stramenopiles</taxon>
        <taxon>Oomycota</taxon>
        <taxon>Peronosporomycetes</taxon>
        <taxon>Peronosporales</taxon>
        <taxon>Peronosporaceae</taxon>
        <taxon>Phytophthora</taxon>
    </lineage>
</organism>
<sequence>MATVVISVAVGVLAASITNPGVEAGARTDTTAEDLALEVEAVIVYKRTSIMMSRPLVIVLPAYHRYTTHAVVQDKDLNPPPSTEIPHRYMTATPDPITRTVRRDLVDIKTAEMASDFDYEDGEILEEGEEVQPPPPPPPAQLAASDAAPSRASPGVSSGPQVCALLPTPPSNPRKRLHSSLQGSAYDQRTPLSHRQPARYSGGGDGYGDRRRELPDERAYAEDLIVKYPRQQPRSNVLLDFAAWMGAARSRKRLDVEDVQKLVLHVLRGGSRKDAGVVSPYLLPFLVPGAQLPTKVCVVLLGKMHPSVLQKYRAKLRFFDACSSVPLALTKHELSQLRRAEAPLPELLYKFPRPTVDTHELSADELFYAHELTFLMKHSAGFTDELVVSPAGTFTRKSQPLGGTWELDGDLLHLKWRQRTSKATSAAEENPAEQDTATGEEGDEAYTLDVLVSQDGSMHEFKTDPVTDETYAHKVPEHLAKKRRGNDKPRSIWLSLAKAIAVDVPRSTDGMLILQKERAHGSSKQQQQETASTEVNGSADAKEEEPLKREAFKYYLLSLEEMKQHGYPTDIDEEQRKLLEATDGNTRDTYVATQPRPTISGEDPASASDDDEEEGTAMETDETLVNASSSGEFIYALDCEMCETDIGMELTRVTVVDIKGAVVYDQLVKPQSTIINYHTEFSGISEETLRDTKHILPDVQRDLTTRFLFRDTILVGHSLTSDLRALRLVHPTIGDTAILYPHQRGFPFRTSLKYLTKTFLRKDIQTQIQDGHDSAEDAIASLELLLLKVREGPWYGIPEAVSSGGAFDSIVDKAFALEKKMTMLRLQCTGESDKQAESTEGGTSETPVAERKPWDLYASGDLKAQSQSPFRHAQAVKANAESSSSTGSSTVAAASASGLLKVEDCSSWDTLKASVQDALGAQSSESAQQQPDLCWVEVEPPSASAALCNDFVGKHELWMEEQQAYCEKVDAFLQQVRDDVLPIGTLLLALPQGDLSLLRYLKGLRTRSKWRDTTPSSDDLAPEELHASVGDAFRGAMDSCLFLTQKR</sequence>
<feature type="signal peptide" evidence="8">
    <location>
        <begin position="1"/>
        <end position="24"/>
    </location>
</feature>
<feature type="compositionally biased region" description="Acidic residues" evidence="7">
    <location>
        <begin position="608"/>
        <end position="622"/>
    </location>
</feature>
<feature type="region of interest" description="Disordered" evidence="7">
    <location>
        <begin position="865"/>
        <end position="888"/>
    </location>
</feature>
<feature type="domain" description="Exonuclease" evidence="9">
    <location>
        <begin position="633"/>
        <end position="794"/>
    </location>
</feature>